<feature type="transmembrane region" description="Helical" evidence="1">
    <location>
        <begin position="20"/>
        <end position="38"/>
    </location>
</feature>
<evidence type="ECO:0000313" key="3">
    <source>
        <dbReference type="Proteomes" id="UP000824782"/>
    </source>
</evidence>
<dbReference type="EMBL" id="WNYA01000003">
    <property type="protein sequence ID" value="KAG8583823.1"/>
    <property type="molecule type" value="Genomic_DNA"/>
</dbReference>
<keyword evidence="3" id="KW-1185">Reference proteome</keyword>
<keyword evidence="1" id="KW-1133">Transmembrane helix</keyword>
<organism evidence="2 3">
    <name type="scientific">Engystomops pustulosus</name>
    <name type="common">Tungara frog</name>
    <name type="synonym">Physalaemus pustulosus</name>
    <dbReference type="NCBI Taxonomy" id="76066"/>
    <lineage>
        <taxon>Eukaryota</taxon>
        <taxon>Metazoa</taxon>
        <taxon>Chordata</taxon>
        <taxon>Craniata</taxon>
        <taxon>Vertebrata</taxon>
        <taxon>Euteleostomi</taxon>
        <taxon>Amphibia</taxon>
        <taxon>Batrachia</taxon>
        <taxon>Anura</taxon>
        <taxon>Neobatrachia</taxon>
        <taxon>Hyloidea</taxon>
        <taxon>Leptodactylidae</taxon>
        <taxon>Leiuperinae</taxon>
        <taxon>Engystomops</taxon>
    </lineage>
</organism>
<protein>
    <submittedName>
        <fullName evidence="2">Uncharacterized protein</fullName>
    </submittedName>
</protein>
<accession>A0AAV7CHL6</accession>
<sequence length="71" mass="8105">MEMTRGFCNKSTPSTVIFPVLPHIPSSPFLLSVLLIGAHCHMQYSMCRRFILFFFGCLFDVCIAYSALFHI</sequence>
<evidence type="ECO:0000313" key="2">
    <source>
        <dbReference type="EMBL" id="KAG8583823.1"/>
    </source>
</evidence>
<dbReference type="AlphaFoldDB" id="A0AAV7CHL6"/>
<evidence type="ECO:0000256" key="1">
    <source>
        <dbReference type="SAM" id="Phobius"/>
    </source>
</evidence>
<keyword evidence="1" id="KW-0472">Membrane</keyword>
<proteinExistence type="predicted"/>
<name>A0AAV7CHL6_ENGPU</name>
<reference evidence="2" key="1">
    <citation type="thesis" date="2020" institute="ProQuest LLC" country="789 East Eisenhower Parkway, Ann Arbor, MI, USA">
        <title>Comparative Genomics and Chromosome Evolution.</title>
        <authorList>
            <person name="Mudd A.B."/>
        </authorList>
    </citation>
    <scope>NUCLEOTIDE SEQUENCE</scope>
    <source>
        <strain evidence="2">237g6f4</strain>
        <tissue evidence="2">Blood</tissue>
    </source>
</reference>
<keyword evidence="1" id="KW-0812">Transmembrane</keyword>
<dbReference type="Proteomes" id="UP000824782">
    <property type="component" value="Unassembled WGS sequence"/>
</dbReference>
<comment type="caution">
    <text evidence="2">The sequence shown here is derived from an EMBL/GenBank/DDBJ whole genome shotgun (WGS) entry which is preliminary data.</text>
</comment>
<gene>
    <name evidence="2" type="ORF">GDO81_008562</name>
</gene>
<feature type="transmembrane region" description="Helical" evidence="1">
    <location>
        <begin position="50"/>
        <end position="68"/>
    </location>
</feature>